<evidence type="ECO:0000313" key="2">
    <source>
        <dbReference type="EMBL" id="KAB2336830.1"/>
    </source>
</evidence>
<dbReference type="SMART" id="SM00226">
    <property type="entry name" value="LMWPc"/>
    <property type="match status" value="1"/>
</dbReference>
<dbReference type="AlphaFoldDB" id="A0A6L3V7Y2"/>
<dbReference type="CDD" id="cd16344">
    <property type="entry name" value="LMWPAP"/>
    <property type="match status" value="1"/>
</dbReference>
<dbReference type="Proteomes" id="UP000481030">
    <property type="component" value="Unassembled WGS sequence"/>
</dbReference>
<dbReference type="Pfam" id="PF01451">
    <property type="entry name" value="LMWPc"/>
    <property type="match status" value="1"/>
</dbReference>
<dbReference type="PANTHER" id="PTHR11717">
    <property type="entry name" value="LOW MOLECULAR WEIGHT PROTEIN TYROSINE PHOSPHATASE"/>
    <property type="match status" value="1"/>
</dbReference>
<dbReference type="GO" id="GO:0004725">
    <property type="term" value="F:protein tyrosine phosphatase activity"/>
    <property type="evidence" value="ECO:0007669"/>
    <property type="project" value="TreeGrafter"/>
</dbReference>
<protein>
    <submittedName>
        <fullName evidence="2">Low molecular weight protein arginine phosphatase</fullName>
    </submittedName>
</protein>
<accession>A0A6L3V7Y2</accession>
<dbReference type="SUPFAM" id="SSF52788">
    <property type="entry name" value="Phosphotyrosine protein phosphatases I"/>
    <property type="match status" value="1"/>
</dbReference>
<dbReference type="PANTHER" id="PTHR11717:SF31">
    <property type="entry name" value="LOW MOLECULAR WEIGHT PROTEIN-TYROSINE-PHOSPHATASE ETP-RELATED"/>
    <property type="match status" value="1"/>
</dbReference>
<proteinExistence type="predicted"/>
<sequence>MAEAILKSMGIPGVEVKSAGVYAQDGGDASENTRKVLTEEGINIDHQSSMLNESLINWTSCILTMTESHKAAVIHMFPQATGKIFTLKELAGTTGDQDISDPFGGPLEVYRKTFIEMKAAIADIINRI</sequence>
<evidence type="ECO:0000259" key="1">
    <source>
        <dbReference type="SMART" id="SM00226"/>
    </source>
</evidence>
<keyword evidence="3" id="KW-1185">Reference proteome</keyword>
<dbReference type="InterPro" id="IPR036196">
    <property type="entry name" value="Ptyr_pPase_sf"/>
</dbReference>
<comment type="caution">
    <text evidence="2">The sequence shown here is derived from an EMBL/GenBank/DDBJ whole genome shotgun (WGS) entry which is preliminary data.</text>
</comment>
<dbReference type="OrthoDB" id="9784339at2"/>
<dbReference type="InterPro" id="IPR050438">
    <property type="entry name" value="LMW_PTPase"/>
</dbReference>
<reference evidence="2 3" key="1">
    <citation type="journal article" date="2016" name="Antonie Van Leeuwenhoek">
        <title>Bacillus depressus sp. nov., isolated from soil of a sunflower field.</title>
        <authorList>
            <person name="Wei X."/>
            <person name="Xin D."/>
            <person name="Xin Y."/>
            <person name="Zhang H."/>
            <person name="Wang T."/>
            <person name="Zhang J."/>
        </authorList>
    </citation>
    <scope>NUCLEOTIDE SEQUENCE [LARGE SCALE GENOMIC DNA]</scope>
    <source>
        <strain evidence="2 3">BZ1</strain>
    </source>
</reference>
<name>A0A6L3V7Y2_9BACI</name>
<feature type="domain" description="Phosphotyrosine protein phosphatase I" evidence="1">
    <location>
        <begin position="1"/>
        <end position="127"/>
    </location>
</feature>
<dbReference type="Gene3D" id="3.40.50.2300">
    <property type="match status" value="1"/>
</dbReference>
<evidence type="ECO:0000313" key="3">
    <source>
        <dbReference type="Proteomes" id="UP000481030"/>
    </source>
</evidence>
<gene>
    <name evidence="2" type="ORF">F7731_08985</name>
</gene>
<organism evidence="2 3">
    <name type="scientific">Cytobacillus depressus</name>
    <dbReference type="NCBI Taxonomy" id="1602942"/>
    <lineage>
        <taxon>Bacteria</taxon>
        <taxon>Bacillati</taxon>
        <taxon>Bacillota</taxon>
        <taxon>Bacilli</taxon>
        <taxon>Bacillales</taxon>
        <taxon>Bacillaceae</taxon>
        <taxon>Cytobacillus</taxon>
    </lineage>
</organism>
<dbReference type="EMBL" id="WBOS01000003">
    <property type="protein sequence ID" value="KAB2336830.1"/>
    <property type="molecule type" value="Genomic_DNA"/>
</dbReference>
<dbReference type="InterPro" id="IPR023485">
    <property type="entry name" value="Ptyr_pPase"/>
</dbReference>